<dbReference type="Proteomes" id="UP001311915">
    <property type="component" value="Unassembled WGS sequence"/>
</dbReference>
<reference evidence="1 2" key="1">
    <citation type="submission" date="2023-10" db="EMBL/GenBank/DDBJ databases">
        <title>Genome-Wide Identification Analysis in wild type Solanum Pinnatisectum Reveals Some Genes Defensing Phytophthora Infestans.</title>
        <authorList>
            <person name="Sun C."/>
        </authorList>
    </citation>
    <scope>NUCLEOTIDE SEQUENCE [LARGE SCALE GENOMIC DNA]</scope>
    <source>
        <strain evidence="1">LQN</strain>
        <tissue evidence="1">Leaf</tissue>
    </source>
</reference>
<sequence length="153" mass="17885">MKKDVAIVVSDTQKSPRGPLYQSAPPQYHHYLPIQDTQYFIVPPQYVVYNAQQYAFPPNYPQWRASTYQNVHPSSQNFRAPYNLRPTQGFEGGQRPRNNFTPIRESYTRHSIENCHNFKKNVEEMIQTKMIVVQNDDPPNVTKNHLPAHIDVM</sequence>
<keyword evidence="2" id="KW-1185">Reference proteome</keyword>
<accession>A0AAV9MJG6</accession>
<dbReference type="AlphaFoldDB" id="A0AAV9MJG6"/>
<evidence type="ECO:0000313" key="1">
    <source>
        <dbReference type="EMBL" id="KAK4737911.1"/>
    </source>
</evidence>
<dbReference type="EMBL" id="JAWPEI010000001">
    <property type="protein sequence ID" value="KAK4737911.1"/>
    <property type="molecule type" value="Genomic_DNA"/>
</dbReference>
<name>A0AAV9MJG6_9SOLN</name>
<evidence type="ECO:0000313" key="2">
    <source>
        <dbReference type="Proteomes" id="UP001311915"/>
    </source>
</evidence>
<protein>
    <submittedName>
        <fullName evidence="1">Uncharacterized protein</fullName>
    </submittedName>
</protein>
<comment type="caution">
    <text evidence="1">The sequence shown here is derived from an EMBL/GenBank/DDBJ whole genome shotgun (WGS) entry which is preliminary data.</text>
</comment>
<proteinExistence type="predicted"/>
<gene>
    <name evidence="1" type="ORF">R3W88_001608</name>
</gene>
<organism evidence="1 2">
    <name type="scientific">Solanum pinnatisectum</name>
    <name type="common">tansyleaf nightshade</name>
    <dbReference type="NCBI Taxonomy" id="50273"/>
    <lineage>
        <taxon>Eukaryota</taxon>
        <taxon>Viridiplantae</taxon>
        <taxon>Streptophyta</taxon>
        <taxon>Embryophyta</taxon>
        <taxon>Tracheophyta</taxon>
        <taxon>Spermatophyta</taxon>
        <taxon>Magnoliopsida</taxon>
        <taxon>eudicotyledons</taxon>
        <taxon>Gunneridae</taxon>
        <taxon>Pentapetalae</taxon>
        <taxon>asterids</taxon>
        <taxon>lamiids</taxon>
        <taxon>Solanales</taxon>
        <taxon>Solanaceae</taxon>
        <taxon>Solanoideae</taxon>
        <taxon>Solaneae</taxon>
        <taxon>Solanum</taxon>
    </lineage>
</organism>